<keyword evidence="2" id="KW-0238">DNA-binding</keyword>
<dbReference type="RefSeq" id="WP_147005823.1">
    <property type="nucleotide sequence ID" value="NZ_AP019846.1"/>
</dbReference>
<dbReference type="InterPro" id="IPR010982">
    <property type="entry name" value="Lambda_DNA-bd_dom_sf"/>
</dbReference>
<dbReference type="Pfam" id="PF00356">
    <property type="entry name" value="LacI"/>
    <property type="match status" value="1"/>
</dbReference>
<dbReference type="GO" id="GO:0003700">
    <property type="term" value="F:DNA-binding transcription factor activity"/>
    <property type="evidence" value="ECO:0007669"/>
    <property type="project" value="TreeGrafter"/>
</dbReference>
<evidence type="ECO:0000259" key="4">
    <source>
        <dbReference type="PROSITE" id="PS50932"/>
    </source>
</evidence>
<dbReference type="PROSITE" id="PS50943">
    <property type="entry name" value="HTH_CROC1"/>
    <property type="match status" value="1"/>
</dbReference>
<dbReference type="InterPro" id="IPR001387">
    <property type="entry name" value="Cro/C1-type_HTH"/>
</dbReference>
<feature type="domain" description="HTH lacI-type" evidence="4">
    <location>
        <begin position="1"/>
        <end position="55"/>
    </location>
</feature>
<accession>A0A510L7T9</accession>
<dbReference type="PROSITE" id="PS50932">
    <property type="entry name" value="HTH_LACI_2"/>
    <property type="match status" value="1"/>
</dbReference>
<dbReference type="GO" id="GO:0000976">
    <property type="term" value="F:transcription cis-regulatory region binding"/>
    <property type="evidence" value="ECO:0007669"/>
    <property type="project" value="TreeGrafter"/>
</dbReference>
<dbReference type="PANTHER" id="PTHR30146:SF154">
    <property type="entry name" value="TRANSCRIPTION REGULATOR, MEMBER OF GALR FAMILY"/>
    <property type="match status" value="1"/>
</dbReference>
<dbReference type="CDD" id="cd01392">
    <property type="entry name" value="HTH_LacI"/>
    <property type="match status" value="1"/>
</dbReference>
<evidence type="ECO:0000256" key="3">
    <source>
        <dbReference type="ARBA" id="ARBA00023163"/>
    </source>
</evidence>
<dbReference type="AlphaFoldDB" id="A0A510L7T9"/>
<keyword evidence="1" id="KW-0805">Transcription regulation</keyword>
<dbReference type="SUPFAM" id="SSF53822">
    <property type="entry name" value="Periplasmic binding protein-like I"/>
    <property type="match status" value="1"/>
</dbReference>
<dbReference type="InterPro" id="IPR000843">
    <property type="entry name" value="HTH_LacI"/>
</dbReference>
<sequence>MKIEEIAKLSGFSKSTVSRVISNNGYVSKETKEKILKIIEEVNYIPNGIARSLSSNKSNTVAVIIPDIQNSYFGDIIKGISNIMDKNNLHMLVYSTDENIKKEKKVFQNVIEQRPSGIILSISLQHHKKKDIKVLLDSGIPFVLFDRQIFDETFTGVFFDDIKGGYLATEALINSGHENIAIITGPFSTTNGLNRLEGYKKAMLEKNKKISEENIYEGNFHFDSGYENTKKILEKNKEITAIFICNNEMTLGALQAIREKNLKIPDDIAIVSYDNHKYFEILGINISAINRDIEETGMEIAKLLLEEMKNSSRSKKIVIVSPTLTLRNSEKLVKIKDKK</sequence>
<proteinExistence type="predicted"/>
<dbReference type="PANTHER" id="PTHR30146">
    <property type="entry name" value="LACI-RELATED TRANSCRIPTIONAL REPRESSOR"/>
    <property type="match status" value="1"/>
</dbReference>
<dbReference type="InterPro" id="IPR028082">
    <property type="entry name" value="Peripla_BP_I"/>
</dbReference>
<dbReference type="InterPro" id="IPR046335">
    <property type="entry name" value="LacI/GalR-like_sensor"/>
</dbReference>
<dbReference type="Gene3D" id="3.40.50.2300">
    <property type="match status" value="2"/>
</dbReference>
<dbReference type="KEGG" id="lhg:JMUB5056_1431"/>
<protein>
    <submittedName>
        <fullName evidence="6">Transcriptional regulator, LacI family</fullName>
    </submittedName>
</protein>
<evidence type="ECO:0000313" key="7">
    <source>
        <dbReference type="Proteomes" id="UP000321561"/>
    </source>
</evidence>
<dbReference type="SUPFAM" id="SSF47413">
    <property type="entry name" value="lambda repressor-like DNA-binding domains"/>
    <property type="match status" value="1"/>
</dbReference>
<feature type="domain" description="HTH cro/C1-type" evidence="5">
    <location>
        <begin position="1"/>
        <end position="45"/>
    </location>
</feature>
<keyword evidence="3" id="KW-0804">Transcription</keyword>
<gene>
    <name evidence="6" type="ORF">JMUB5056_1431</name>
</gene>
<dbReference type="Pfam" id="PF13377">
    <property type="entry name" value="Peripla_BP_3"/>
    <property type="match status" value="1"/>
</dbReference>
<dbReference type="SMART" id="SM00354">
    <property type="entry name" value="HTH_LACI"/>
    <property type="match status" value="1"/>
</dbReference>
<evidence type="ECO:0000259" key="5">
    <source>
        <dbReference type="PROSITE" id="PS50943"/>
    </source>
</evidence>
<organism evidence="6 7">
    <name type="scientific">Leptotrichia hongkongensis</name>
    <dbReference type="NCBI Taxonomy" id="554406"/>
    <lineage>
        <taxon>Bacteria</taxon>
        <taxon>Fusobacteriati</taxon>
        <taxon>Fusobacteriota</taxon>
        <taxon>Fusobacteriia</taxon>
        <taxon>Fusobacteriales</taxon>
        <taxon>Leptotrichiaceae</taxon>
        <taxon>Leptotrichia</taxon>
    </lineage>
</organism>
<dbReference type="Gene3D" id="1.10.260.40">
    <property type="entry name" value="lambda repressor-like DNA-binding domains"/>
    <property type="match status" value="1"/>
</dbReference>
<dbReference type="EMBL" id="AP019846">
    <property type="protein sequence ID" value="BBM59846.1"/>
    <property type="molecule type" value="Genomic_DNA"/>
</dbReference>
<dbReference type="CDD" id="cd06267">
    <property type="entry name" value="PBP1_LacI_sugar_binding-like"/>
    <property type="match status" value="1"/>
</dbReference>
<evidence type="ECO:0000256" key="1">
    <source>
        <dbReference type="ARBA" id="ARBA00023015"/>
    </source>
</evidence>
<reference evidence="6 7" key="1">
    <citation type="submission" date="2019-07" db="EMBL/GenBank/DDBJ databases">
        <title>Complete Genome Sequence of Leptotrichia hongkongensis Strain JMUB5056.</title>
        <authorList>
            <person name="Watanabe S."/>
            <person name="Cui L."/>
        </authorList>
    </citation>
    <scope>NUCLEOTIDE SEQUENCE [LARGE SCALE GENOMIC DNA]</scope>
    <source>
        <strain evidence="6 7">JMUB5056</strain>
    </source>
</reference>
<dbReference type="Proteomes" id="UP000321561">
    <property type="component" value="Chromosome"/>
</dbReference>
<evidence type="ECO:0000313" key="6">
    <source>
        <dbReference type="EMBL" id="BBM59846.1"/>
    </source>
</evidence>
<dbReference type="OrthoDB" id="308642at2"/>
<evidence type="ECO:0000256" key="2">
    <source>
        <dbReference type="ARBA" id="ARBA00023125"/>
    </source>
</evidence>
<name>A0A510L7T9_9FUSO</name>